<accession>A0A8I2C5F7</accession>
<evidence type="ECO:0000313" key="3">
    <source>
        <dbReference type="Proteomes" id="UP000673383"/>
    </source>
</evidence>
<gene>
    <name evidence="2" type="ORF">JOH49_005517</name>
</gene>
<evidence type="ECO:0000259" key="1">
    <source>
        <dbReference type="Pfam" id="PF03050"/>
    </source>
</evidence>
<dbReference type="EMBL" id="JAFICZ010000001">
    <property type="protein sequence ID" value="MBP1295764.1"/>
    <property type="molecule type" value="Genomic_DNA"/>
</dbReference>
<dbReference type="PANTHER" id="PTHR33678">
    <property type="entry name" value="BLL1576 PROTEIN"/>
    <property type="match status" value="1"/>
</dbReference>
<feature type="domain" description="Transposase IS66 central" evidence="1">
    <location>
        <begin position="2"/>
        <end position="59"/>
    </location>
</feature>
<dbReference type="AlphaFoldDB" id="A0A8I2C5F7"/>
<comment type="caution">
    <text evidence="2">The sequence shown here is derived from an EMBL/GenBank/DDBJ whole genome shotgun (WGS) entry which is preliminary data.</text>
</comment>
<dbReference type="InterPro" id="IPR052344">
    <property type="entry name" value="Transposase-related"/>
</dbReference>
<sequence length="69" mass="7564">MISQKAKLADAIRYALSRWQGLTRFIEDGHIELDNTVERSIRPITLNRKNALFAGSDGAVPNTGPSSPP</sequence>
<dbReference type="InterPro" id="IPR004291">
    <property type="entry name" value="Transposase_IS66_central"/>
</dbReference>
<reference evidence="2" key="1">
    <citation type="submission" date="2021-02" db="EMBL/GenBank/DDBJ databases">
        <title>Genomic Encyclopedia of Type Strains, Phase IV (KMG-V): Genome sequencing to study the core and pangenomes of soil and plant-associated prokaryotes.</title>
        <authorList>
            <person name="Whitman W."/>
        </authorList>
    </citation>
    <scope>NUCLEOTIDE SEQUENCE</scope>
    <source>
        <strain evidence="2">USDA 406</strain>
    </source>
</reference>
<proteinExistence type="predicted"/>
<dbReference type="Pfam" id="PF03050">
    <property type="entry name" value="DDE_Tnp_IS66"/>
    <property type="match status" value="1"/>
</dbReference>
<dbReference type="PANTHER" id="PTHR33678:SF1">
    <property type="entry name" value="BLL1576 PROTEIN"/>
    <property type="match status" value="1"/>
</dbReference>
<name>A0A8I2C5F7_BRAEL</name>
<protein>
    <recommendedName>
        <fullName evidence="1">Transposase IS66 central domain-containing protein</fullName>
    </recommendedName>
</protein>
<evidence type="ECO:0000313" key="2">
    <source>
        <dbReference type="EMBL" id="MBP1295764.1"/>
    </source>
</evidence>
<organism evidence="2 3">
    <name type="scientific">Bradyrhizobium elkanii</name>
    <dbReference type="NCBI Taxonomy" id="29448"/>
    <lineage>
        <taxon>Bacteria</taxon>
        <taxon>Pseudomonadati</taxon>
        <taxon>Pseudomonadota</taxon>
        <taxon>Alphaproteobacteria</taxon>
        <taxon>Hyphomicrobiales</taxon>
        <taxon>Nitrobacteraceae</taxon>
        <taxon>Bradyrhizobium</taxon>
    </lineage>
</organism>
<dbReference type="Proteomes" id="UP000673383">
    <property type="component" value="Unassembled WGS sequence"/>
</dbReference>